<dbReference type="RefSeq" id="WP_327967328.1">
    <property type="nucleotide sequence ID" value="NZ_JARMQG010000084.1"/>
</dbReference>
<keyword evidence="2" id="KW-1185">Reference proteome</keyword>
<gene>
    <name evidence="1" type="ORF">P4447_08040</name>
</gene>
<evidence type="ECO:0000313" key="1">
    <source>
        <dbReference type="EMBL" id="MED3562404.1"/>
    </source>
</evidence>
<sequence>MNKTKTELNSVKKLVLHVLEQYPETRNSDNKLYIQCAKELGAETIDDLMKIKLNIISVHKCRQVIQNKLGKFLPDKEVEEVRAERQLTFKDWMINI</sequence>
<protein>
    <submittedName>
        <fullName evidence="1">Uncharacterized protein</fullName>
    </submittedName>
</protein>
<organism evidence="1 2">
    <name type="scientific">Bacillus xiapuensis</name>
    <dbReference type="NCBI Taxonomy" id="2014075"/>
    <lineage>
        <taxon>Bacteria</taxon>
        <taxon>Bacillati</taxon>
        <taxon>Bacillota</taxon>
        <taxon>Bacilli</taxon>
        <taxon>Bacillales</taxon>
        <taxon>Bacillaceae</taxon>
        <taxon>Bacillus</taxon>
    </lineage>
</organism>
<dbReference type="EMBL" id="JARMQG010000084">
    <property type="protein sequence ID" value="MED3562404.1"/>
    <property type="molecule type" value="Genomic_DNA"/>
</dbReference>
<reference evidence="1 2" key="1">
    <citation type="submission" date="2023-03" db="EMBL/GenBank/DDBJ databases">
        <title>Bacillus Genome Sequencing.</title>
        <authorList>
            <person name="Dunlap C."/>
        </authorList>
    </citation>
    <scope>NUCLEOTIDE SEQUENCE [LARGE SCALE GENOMIC DNA]</scope>
    <source>
        <strain evidence="1 2">B-14544</strain>
    </source>
</reference>
<evidence type="ECO:0000313" key="2">
    <source>
        <dbReference type="Proteomes" id="UP001330749"/>
    </source>
</evidence>
<dbReference type="Proteomes" id="UP001330749">
    <property type="component" value="Unassembled WGS sequence"/>
</dbReference>
<comment type="caution">
    <text evidence="1">The sequence shown here is derived from an EMBL/GenBank/DDBJ whole genome shotgun (WGS) entry which is preliminary data.</text>
</comment>
<proteinExistence type="predicted"/>
<name>A0ABU6N851_9BACI</name>
<accession>A0ABU6N851</accession>